<keyword evidence="4" id="KW-1185">Reference proteome</keyword>
<organism evidence="3 4">
    <name type="scientific">Ruegeria atlantica</name>
    <dbReference type="NCBI Taxonomy" id="81569"/>
    <lineage>
        <taxon>Bacteria</taxon>
        <taxon>Pseudomonadati</taxon>
        <taxon>Pseudomonadota</taxon>
        <taxon>Alphaproteobacteria</taxon>
        <taxon>Rhodobacterales</taxon>
        <taxon>Roseobacteraceae</taxon>
        <taxon>Ruegeria</taxon>
    </lineage>
</organism>
<dbReference type="Pfam" id="PF00144">
    <property type="entry name" value="Beta-lactamase"/>
    <property type="match status" value="1"/>
</dbReference>
<dbReference type="PANTHER" id="PTHR43283:SF7">
    <property type="entry name" value="BETA-LACTAMASE-RELATED DOMAIN-CONTAINING PROTEIN"/>
    <property type="match status" value="1"/>
</dbReference>
<keyword evidence="1" id="KW-0732">Signal</keyword>
<dbReference type="GO" id="GO:0019875">
    <property type="term" value="F:6-aminohexanoate-dimer hydrolase activity"/>
    <property type="evidence" value="ECO:0007669"/>
    <property type="project" value="UniProtKB-EC"/>
</dbReference>
<name>A0A0P1E4C7_9RHOB</name>
<dbReference type="InterPro" id="IPR050789">
    <property type="entry name" value="Diverse_Enzym_Activities"/>
</dbReference>
<dbReference type="PANTHER" id="PTHR43283">
    <property type="entry name" value="BETA-LACTAMASE-RELATED"/>
    <property type="match status" value="1"/>
</dbReference>
<dbReference type="EC" id="3.5.1.46" evidence="3"/>
<evidence type="ECO:0000259" key="2">
    <source>
        <dbReference type="Pfam" id="PF00144"/>
    </source>
</evidence>
<dbReference type="SUPFAM" id="SSF56601">
    <property type="entry name" value="beta-lactamase/transpeptidase-like"/>
    <property type="match status" value="1"/>
</dbReference>
<accession>A0A0P1E4C7</accession>
<evidence type="ECO:0000313" key="4">
    <source>
        <dbReference type="Proteomes" id="UP000050786"/>
    </source>
</evidence>
<dbReference type="AlphaFoldDB" id="A0A0P1E4C7"/>
<dbReference type="InterPro" id="IPR012338">
    <property type="entry name" value="Beta-lactam/transpept-like"/>
</dbReference>
<dbReference type="RefSeq" id="WP_058271970.1">
    <property type="nucleotide sequence ID" value="NZ_CYPS01000010.1"/>
</dbReference>
<gene>
    <name evidence="3" type="primary">nylB_2</name>
    <name evidence="3" type="ORF">RUM4293_00725</name>
</gene>
<evidence type="ECO:0000313" key="3">
    <source>
        <dbReference type="EMBL" id="CUH41842.1"/>
    </source>
</evidence>
<reference evidence="4" key="1">
    <citation type="submission" date="2015-09" db="EMBL/GenBank/DDBJ databases">
        <authorList>
            <person name="Rodrigo-Torres L."/>
            <person name="Arahal D.R."/>
        </authorList>
    </citation>
    <scope>NUCLEOTIDE SEQUENCE [LARGE SCALE GENOMIC DNA]</scope>
    <source>
        <strain evidence="4">CECT 4293</strain>
    </source>
</reference>
<proteinExistence type="predicted"/>
<feature type="signal peptide" evidence="1">
    <location>
        <begin position="1"/>
        <end position="21"/>
    </location>
</feature>
<dbReference type="InterPro" id="IPR001466">
    <property type="entry name" value="Beta-lactam-related"/>
</dbReference>
<feature type="chain" id="PRO_5006061188" evidence="1">
    <location>
        <begin position="22"/>
        <end position="443"/>
    </location>
</feature>
<keyword evidence="3" id="KW-0378">Hydrolase</keyword>
<evidence type="ECO:0000256" key="1">
    <source>
        <dbReference type="SAM" id="SignalP"/>
    </source>
</evidence>
<sequence>MKKPLVGALVAMSLCPVHAFADDNDLPRVAMDSIPVTAEAQVTKGNWTVPPFNEWAFRNMGLHPSLMVPRSGAIVPIPKALDPGIADIEFDYGGQRYTVRDAMIGDNTDGYIVIHGGKILHEEYFNGFTERDHHMWASSTKSLVGQAMGLLVEQGKVDVNAKTESYIPELKGTHFGERTVREVLNMVTALNYTEDYVNMVPGAVSTEYFRRMGFIPAYDLMAIDPTKDDTPRGLLEFAPLFEQNPDLEPSYKYEYHSPNVDVVGWIINRVSGVPLQTFIADNFWSKLGVEHDALMMADMTFTPIATGGFNTTLRDFARVGLAMVNNGKYNDEQVFSEAWVNDTFALTEEEKLHGARSSYRDDPNSASYDEWFEGYKNYLWVHDSEKKIATYRGVFGQHLYINQEKDLVIATFSSALSASNATRETNRPRLASFEAIADHLNSQ</sequence>
<dbReference type="Gene3D" id="3.40.710.10">
    <property type="entry name" value="DD-peptidase/beta-lactamase superfamily"/>
    <property type="match status" value="1"/>
</dbReference>
<dbReference type="Proteomes" id="UP000050786">
    <property type="component" value="Unassembled WGS sequence"/>
</dbReference>
<protein>
    <submittedName>
        <fullName evidence="3">6-aminohexanoate-dimer hydrolase</fullName>
        <ecNumber evidence="3">3.5.1.46</ecNumber>
    </submittedName>
</protein>
<dbReference type="EMBL" id="CYPS01000010">
    <property type="protein sequence ID" value="CUH41842.1"/>
    <property type="molecule type" value="Genomic_DNA"/>
</dbReference>
<feature type="domain" description="Beta-lactamase-related" evidence="2">
    <location>
        <begin position="112"/>
        <end position="418"/>
    </location>
</feature>